<gene>
    <name evidence="1" type="ORF">GCM10022207_81950</name>
</gene>
<accession>A0ABP7LF86</accession>
<proteinExistence type="predicted"/>
<sequence length="158" mass="16781">MLAAVYKVTSVNGFRAGWQGIPIYLALAGITGRVANCKVILRENMLTLVNPVRSHSLPKTAIRRVSVGDDGTLEVHLDKDRIVPVFAFGGSLIDHFKGSSAEAQRRISAWLGSAGAESESKALAPQIHWTRCPAADASLVLCADLSVAGAIWMALTGN</sequence>
<protein>
    <submittedName>
        <fullName evidence="1">Uncharacterized protein</fullName>
    </submittedName>
</protein>
<name>A0ABP7LF86_9ACTN</name>
<organism evidence="1 2">
    <name type="scientific">Streptomyces lannensis</name>
    <dbReference type="NCBI Taxonomy" id="766498"/>
    <lineage>
        <taxon>Bacteria</taxon>
        <taxon>Bacillati</taxon>
        <taxon>Actinomycetota</taxon>
        <taxon>Actinomycetes</taxon>
        <taxon>Kitasatosporales</taxon>
        <taxon>Streptomycetaceae</taxon>
        <taxon>Streptomyces</taxon>
    </lineage>
</organism>
<keyword evidence="2" id="KW-1185">Reference proteome</keyword>
<evidence type="ECO:0000313" key="2">
    <source>
        <dbReference type="Proteomes" id="UP001501563"/>
    </source>
</evidence>
<dbReference type="EMBL" id="BAAAZA010000045">
    <property type="protein sequence ID" value="GAA3900785.1"/>
    <property type="molecule type" value="Genomic_DNA"/>
</dbReference>
<dbReference type="Proteomes" id="UP001501563">
    <property type="component" value="Unassembled WGS sequence"/>
</dbReference>
<comment type="caution">
    <text evidence="1">The sequence shown here is derived from an EMBL/GenBank/DDBJ whole genome shotgun (WGS) entry which is preliminary data.</text>
</comment>
<reference evidence="2" key="1">
    <citation type="journal article" date="2019" name="Int. J. Syst. Evol. Microbiol.">
        <title>The Global Catalogue of Microorganisms (GCM) 10K type strain sequencing project: providing services to taxonomists for standard genome sequencing and annotation.</title>
        <authorList>
            <consortium name="The Broad Institute Genomics Platform"/>
            <consortium name="The Broad Institute Genome Sequencing Center for Infectious Disease"/>
            <person name="Wu L."/>
            <person name="Ma J."/>
        </authorList>
    </citation>
    <scope>NUCLEOTIDE SEQUENCE [LARGE SCALE GENOMIC DNA]</scope>
    <source>
        <strain evidence="2">JCM 16578</strain>
    </source>
</reference>
<evidence type="ECO:0000313" key="1">
    <source>
        <dbReference type="EMBL" id="GAA3900785.1"/>
    </source>
</evidence>